<proteinExistence type="predicted"/>
<sequence length="99" mass="10703">MFAKLVTVASLAASALATVFITSPTAASSFPAGKNATVSWIDDGSAPSLAQFGNATIAVYVGNVNQQVRLTAAWAARWQRQLTRFFFKCRRCSSRSRRT</sequence>
<dbReference type="OMA" id="QKATIKW"/>
<keyword evidence="3" id="KW-1185">Reference proteome</keyword>
<accession>A0A5M3MM81</accession>
<dbReference type="OrthoDB" id="2432613at2759"/>
<dbReference type="EMBL" id="JH711580">
    <property type="protein sequence ID" value="EIW79691.1"/>
    <property type="molecule type" value="Genomic_DNA"/>
</dbReference>
<name>A0A5M3MM81_CONPW</name>
<dbReference type="RefSeq" id="XP_007769754.1">
    <property type="nucleotide sequence ID" value="XM_007771564.1"/>
</dbReference>
<evidence type="ECO:0000313" key="3">
    <source>
        <dbReference type="Proteomes" id="UP000053558"/>
    </source>
</evidence>
<evidence type="ECO:0000256" key="1">
    <source>
        <dbReference type="SAM" id="SignalP"/>
    </source>
</evidence>
<feature type="chain" id="PRO_5024274063" evidence="1">
    <location>
        <begin position="18"/>
        <end position="99"/>
    </location>
</feature>
<feature type="signal peptide" evidence="1">
    <location>
        <begin position="1"/>
        <end position="17"/>
    </location>
</feature>
<dbReference type="GeneID" id="19207947"/>
<evidence type="ECO:0000313" key="2">
    <source>
        <dbReference type="EMBL" id="EIW79691.1"/>
    </source>
</evidence>
<dbReference type="KEGG" id="cput:CONPUDRAFT_58495"/>
<gene>
    <name evidence="2" type="ORF">CONPUDRAFT_58495</name>
</gene>
<dbReference type="Proteomes" id="UP000053558">
    <property type="component" value="Unassembled WGS sequence"/>
</dbReference>
<protein>
    <submittedName>
        <fullName evidence="2">Uncharacterized protein</fullName>
    </submittedName>
</protein>
<reference evidence="3" key="1">
    <citation type="journal article" date="2012" name="Science">
        <title>The Paleozoic origin of enzymatic lignin decomposition reconstructed from 31 fungal genomes.</title>
        <authorList>
            <person name="Floudas D."/>
            <person name="Binder M."/>
            <person name="Riley R."/>
            <person name="Barry K."/>
            <person name="Blanchette R.A."/>
            <person name="Henrissat B."/>
            <person name="Martinez A.T."/>
            <person name="Otillar R."/>
            <person name="Spatafora J.W."/>
            <person name="Yadav J.S."/>
            <person name="Aerts A."/>
            <person name="Benoit I."/>
            <person name="Boyd A."/>
            <person name="Carlson A."/>
            <person name="Copeland A."/>
            <person name="Coutinho P.M."/>
            <person name="de Vries R.P."/>
            <person name="Ferreira P."/>
            <person name="Findley K."/>
            <person name="Foster B."/>
            <person name="Gaskell J."/>
            <person name="Glotzer D."/>
            <person name="Gorecki P."/>
            <person name="Heitman J."/>
            <person name="Hesse C."/>
            <person name="Hori C."/>
            <person name="Igarashi K."/>
            <person name="Jurgens J.A."/>
            <person name="Kallen N."/>
            <person name="Kersten P."/>
            <person name="Kohler A."/>
            <person name="Kuees U."/>
            <person name="Kumar T.K.A."/>
            <person name="Kuo A."/>
            <person name="LaButti K."/>
            <person name="Larrondo L.F."/>
            <person name="Lindquist E."/>
            <person name="Ling A."/>
            <person name="Lombard V."/>
            <person name="Lucas S."/>
            <person name="Lundell T."/>
            <person name="Martin R."/>
            <person name="McLaughlin D.J."/>
            <person name="Morgenstern I."/>
            <person name="Morin E."/>
            <person name="Murat C."/>
            <person name="Nagy L.G."/>
            <person name="Nolan M."/>
            <person name="Ohm R.A."/>
            <person name="Patyshakuliyeva A."/>
            <person name="Rokas A."/>
            <person name="Ruiz-Duenas F.J."/>
            <person name="Sabat G."/>
            <person name="Salamov A."/>
            <person name="Samejima M."/>
            <person name="Schmutz J."/>
            <person name="Slot J.C."/>
            <person name="St John F."/>
            <person name="Stenlid J."/>
            <person name="Sun H."/>
            <person name="Sun S."/>
            <person name="Syed K."/>
            <person name="Tsang A."/>
            <person name="Wiebenga A."/>
            <person name="Young D."/>
            <person name="Pisabarro A."/>
            <person name="Eastwood D.C."/>
            <person name="Martin F."/>
            <person name="Cullen D."/>
            <person name="Grigoriev I.V."/>
            <person name="Hibbett D.S."/>
        </authorList>
    </citation>
    <scope>NUCLEOTIDE SEQUENCE [LARGE SCALE GENOMIC DNA]</scope>
    <source>
        <strain evidence="3">RWD-64-598 SS2</strain>
    </source>
</reference>
<comment type="caution">
    <text evidence="2">The sequence shown here is derived from an EMBL/GenBank/DDBJ whole genome shotgun (WGS) entry which is preliminary data.</text>
</comment>
<dbReference type="AlphaFoldDB" id="A0A5M3MM81"/>
<organism evidence="2 3">
    <name type="scientific">Coniophora puteana (strain RWD-64-598)</name>
    <name type="common">Brown rot fungus</name>
    <dbReference type="NCBI Taxonomy" id="741705"/>
    <lineage>
        <taxon>Eukaryota</taxon>
        <taxon>Fungi</taxon>
        <taxon>Dikarya</taxon>
        <taxon>Basidiomycota</taxon>
        <taxon>Agaricomycotina</taxon>
        <taxon>Agaricomycetes</taxon>
        <taxon>Agaricomycetidae</taxon>
        <taxon>Boletales</taxon>
        <taxon>Coniophorineae</taxon>
        <taxon>Coniophoraceae</taxon>
        <taxon>Coniophora</taxon>
    </lineage>
</organism>
<keyword evidence="1" id="KW-0732">Signal</keyword>